<accession>A0AB39XSU9</accession>
<evidence type="ECO:0000256" key="1">
    <source>
        <dbReference type="SAM" id="SignalP"/>
    </source>
</evidence>
<keyword evidence="1" id="KW-0732">Signal</keyword>
<proteinExistence type="predicted"/>
<name>A0AB39XSU9_9BRAD</name>
<evidence type="ECO:0000313" key="2">
    <source>
        <dbReference type="EMBL" id="XDV60554.1"/>
    </source>
</evidence>
<dbReference type="EMBL" id="CP165734">
    <property type="protein sequence ID" value="XDV60554.1"/>
    <property type="molecule type" value="Genomic_DNA"/>
</dbReference>
<sequence length="153" mass="16832">MRIETGFAAVAFLLCASHAAHAASWTTYRIPETGTAVDIPGSIFAEEAGKPDGYGQRFRSADGSADLTVQAVPRTGESPAAFLARKHPPSGIVYKRITPRFFVVSSVKRDVIWYDRCNFSGRYVHCVLINYPADQKRQWDSVVTRISNTLHGG</sequence>
<dbReference type="AlphaFoldDB" id="A0AB39XSU9"/>
<feature type="chain" id="PRO_5044264833" evidence="1">
    <location>
        <begin position="23"/>
        <end position="153"/>
    </location>
</feature>
<reference evidence="2" key="1">
    <citation type="submission" date="2024-08" db="EMBL/GenBank/DDBJ databases">
        <authorList>
            <person name="Chaddad Z."/>
            <person name="Lamrabet M."/>
            <person name="Bouhnik O."/>
            <person name="Alami S."/>
            <person name="Wipf D."/>
            <person name="Courty P.E."/>
            <person name="Missbah El Idrissi M."/>
        </authorList>
    </citation>
    <scope>NUCLEOTIDE SEQUENCE</scope>
    <source>
        <strain evidence="2">LLZ17</strain>
    </source>
</reference>
<protein>
    <submittedName>
        <fullName evidence="2">Uncharacterized protein</fullName>
    </submittedName>
</protein>
<organism evidence="2">
    <name type="scientific">Bradyrhizobium sp. LLZ17</name>
    <dbReference type="NCBI Taxonomy" id="3239388"/>
    <lineage>
        <taxon>Bacteria</taxon>
        <taxon>Pseudomonadati</taxon>
        <taxon>Pseudomonadota</taxon>
        <taxon>Alphaproteobacteria</taxon>
        <taxon>Hyphomicrobiales</taxon>
        <taxon>Nitrobacteraceae</taxon>
        <taxon>Bradyrhizobium</taxon>
    </lineage>
</organism>
<feature type="signal peptide" evidence="1">
    <location>
        <begin position="1"/>
        <end position="22"/>
    </location>
</feature>
<gene>
    <name evidence="2" type="ORF">AB8Z38_15190</name>
</gene>